<dbReference type="Gene3D" id="1.10.10.10">
    <property type="entry name" value="Winged helix-like DNA-binding domain superfamily/Winged helix DNA-binding domain"/>
    <property type="match status" value="2"/>
</dbReference>
<evidence type="ECO:0000256" key="5">
    <source>
        <dbReference type="ARBA" id="ARBA00022737"/>
    </source>
</evidence>
<evidence type="ECO:0000256" key="4">
    <source>
        <dbReference type="ARBA" id="ARBA00022614"/>
    </source>
</evidence>
<dbReference type="Proteomes" id="UP000325081">
    <property type="component" value="Unassembled WGS sequence"/>
</dbReference>
<comment type="similarity">
    <text evidence="2">Belongs to the disease resistance NB-LRR family.</text>
</comment>
<keyword evidence="3" id="KW-0963">Cytoplasm</keyword>
<feature type="domain" description="NB-ARC" evidence="9">
    <location>
        <begin position="506"/>
        <end position="671"/>
    </location>
</feature>
<keyword evidence="5" id="KW-0677">Repeat</keyword>
<organism evidence="11 12">
    <name type="scientific">Striga asiatica</name>
    <name type="common">Asiatic witchweed</name>
    <name type="synonym">Buchnera asiatica</name>
    <dbReference type="NCBI Taxonomy" id="4170"/>
    <lineage>
        <taxon>Eukaryota</taxon>
        <taxon>Viridiplantae</taxon>
        <taxon>Streptophyta</taxon>
        <taxon>Embryophyta</taxon>
        <taxon>Tracheophyta</taxon>
        <taxon>Spermatophyta</taxon>
        <taxon>Magnoliopsida</taxon>
        <taxon>eudicotyledons</taxon>
        <taxon>Gunneridae</taxon>
        <taxon>Pentapetalae</taxon>
        <taxon>asterids</taxon>
        <taxon>lamiids</taxon>
        <taxon>Lamiales</taxon>
        <taxon>Orobanchaceae</taxon>
        <taxon>Buchnereae</taxon>
        <taxon>Striga</taxon>
    </lineage>
</organism>
<dbReference type="GO" id="GO:0051607">
    <property type="term" value="P:defense response to virus"/>
    <property type="evidence" value="ECO:0007669"/>
    <property type="project" value="UniProtKB-ARBA"/>
</dbReference>
<dbReference type="AlphaFoldDB" id="A0A5A7R7N5"/>
<keyword evidence="12" id="KW-1185">Reference proteome</keyword>
<dbReference type="PRINTS" id="PR00364">
    <property type="entry name" value="DISEASERSIST"/>
</dbReference>
<evidence type="ECO:0000256" key="2">
    <source>
        <dbReference type="ARBA" id="ARBA00008894"/>
    </source>
</evidence>
<evidence type="ECO:0000313" key="12">
    <source>
        <dbReference type="Proteomes" id="UP000325081"/>
    </source>
</evidence>
<comment type="caution">
    <text evidence="11">The sequence shown here is derived from an EMBL/GenBank/DDBJ whole genome shotgun (WGS) entry which is preliminary data.</text>
</comment>
<dbReference type="FunFam" id="3.40.50.300:FF:001091">
    <property type="entry name" value="Probable disease resistance protein At1g61300"/>
    <property type="match status" value="2"/>
</dbReference>
<evidence type="ECO:0000256" key="3">
    <source>
        <dbReference type="ARBA" id="ARBA00022490"/>
    </source>
</evidence>
<evidence type="ECO:0000313" key="11">
    <source>
        <dbReference type="EMBL" id="GER53529.1"/>
    </source>
</evidence>
<dbReference type="InterPro" id="IPR002182">
    <property type="entry name" value="NB-ARC"/>
</dbReference>
<accession>A0A5A7R7N5</accession>
<feature type="domain" description="Disease resistance protein winged helix" evidence="10">
    <location>
        <begin position="730"/>
        <end position="801"/>
    </location>
</feature>
<dbReference type="Pfam" id="PF00931">
    <property type="entry name" value="NB-ARC"/>
    <property type="match status" value="2"/>
</dbReference>
<feature type="domain" description="NB-ARC" evidence="9">
    <location>
        <begin position="65"/>
        <end position="230"/>
    </location>
</feature>
<keyword evidence="8" id="KW-0067">ATP-binding</keyword>
<name>A0A5A7R7N5_STRAF</name>
<dbReference type="InterPro" id="IPR042197">
    <property type="entry name" value="Apaf_helical"/>
</dbReference>
<dbReference type="InterPro" id="IPR058922">
    <property type="entry name" value="WHD_DRP"/>
</dbReference>
<protein>
    <submittedName>
        <fullName evidence="11">Disease resistance protein</fullName>
    </submittedName>
</protein>
<dbReference type="InterPro" id="IPR027417">
    <property type="entry name" value="P-loop_NTPase"/>
</dbReference>
<evidence type="ECO:0000259" key="9">
    <source>
        <dbReference type="Pfam" id="PF00931"/>
    </source>
</evidence>
<dbReference type="InterPro" id="IPR044974">
    <property type="entry name" value="Disease_R_plants"/>
</dbReference>
<dbReference type="OrthoDB" id="1264229at2759"/>
<dbReference type="GO" id="GO:0005524">
    <property type="term" value="F:ATP binding"/>
    <property type="evidence" value="ECO:0007669"/>
    <property type="project" value="UniProtKB-KW"/>
</dbReference>
<dbReference type="PANTHER" id="PTHR23155">
    <property type="entry name" value="DISEASE RESISTANCE PROTEIN RP"/>
    <property type="match status" value="1"/>
</dbReference>
<dbReference type="InterPro" id="IPR036388">
    <property type="entry name" value="WH-like_DNA-bd_sf"/>
</dbReference>
<dbReference type="GO" id="GO:0043531">
    <property type="term" value="F:ADP binding"/>
    <property type="evidence" value="ECO:0007669"/>
    <property type="project" value="InterPro"/>
</dbReference>
<dbReference type="GO" id="GO:0098542">
    <property type="term" value="P:defense response to other organism"/>
    <property type="evidence" value="ECO:0007669"/>
    <property type="project" value="TreeGrafter"/>
</dbReference>
<proteinExistence type="inferred from homology"/>
<evidence type="ECO:0000256" key="6">
    <source>
        <dbReference type="ARBA" id="ARBA00022741"/>
    </source>
</evidence>
<feature type="domain" description="Disease resistance protein winged helix" evidence="10">
    <location>
        <begin position="314"/>
        <end position="385"/>
    </location>
</feature>
<comment type="subcellular location">
    <subcellularLocation>
        <location evidence="1">Cytoplasm</location>
    </subcellularLocation>
</comment>
<keyword evidence="6" id="KW-0547">Nucleotide-binding</keyword>
<dbReference type="EMBL" id="BKCP01010626">
    <property type="protein sequence ID" value="GER53529.1"/>
    <property type="molecule type" value="Genomic_DNA"/>
</dbReference>
<keyword evidence="4" id="KW-0433">Leucine-rich repeat</keyword>
<dbReference type="Pfam" id="PF23559">
    <property type="entry name" value="WHD_DRP"/>
    <property type="match status" value="2"/>
</dbReference>
<dbReference type="GO" id="GO:0005737">
    <property type="term" value="C:cytoplasm"/>
    <property type="evidence" value="ECO:0007669"/>
    <property type="project" value="UniProtKB-SubCell"/>
</dbReference>
<evidence type="ECO:0000256" key="7">
    <source>
        <dbReference type="ARBA" id="ARBA00022821"/>
    </source>
</evidence>
<dbReference type="SUPFAM" id="SSF52540">
    <property type="entry name" value="P-loop containing nucleoside triphosphate hydrolases"/>
    <property type="match status" value="2"/>
</dbReference>
<keyword evidence="7" id="KW-0611">Plant defense</keyword>
<dbReference type="Gene3D" id="3.40.50.300">
    <property type="entry name" value="P-loop containing nucleotide triphosphate hydrolases"/>
    <property type="match status" value="2"/>
</dbReference>
<dbReference type="Gene3D" id="1.10.8.430">
    <property type="entry name" value="Helical domain of apoptotic protease-activating factors"/>
    <property type="match status" value="2"/>
</dbReference>
<gene>
    <name evidence="11" type="ORF">STAS_31047</name>
</gene>
<dbReference type="FunFam" id="1.10.10.10:FF:000322">
    <property type="entry name" value="Probable disease resistance protein At1g63360"/>
    <property type="match status" value="2"/>
</dbReference>
<evidence type="ECO:0000256" key="1">
    <source>
        <dbReference type="ARBA" id="ARBA00004496"/>
    </source>
</evidence>
<sequence length="873" mass="99606">MSPIDLNCGLEKVMQDLDLIKRDLVEIMKQKRTQVERNYSTPAGRPRSPPQTQAAMVGHDDVLLKALDKLTGQQSSRQIIPIVGMGGIGKTTLANNIYVNPLIVQHFDFRGWATISQEYDSKEILVEILVCLKYTRESLRQMGEHELGEKLYKSLSGRRYLIVMDDMWSIEAWDRIKFFFPDYNDGSRIVITTRLSNLARELTGSCGLEVGFLDEYNSWNLLRKSVFGEHDCPPDLEEIGLQISRNCNGLPLSIVVVGGLLAKSNQTQEHWQYIAENLNSVVNSDENERCLRILRLSYNHLPVHLKPCFLYLGIFSEDDLVSASTLVKLWVSEGFLKPISDKTMEEAGTEYLKDLSERNIVLVQEFGYKGNIKRFRIHDLVRDLCIKEAEKEMFFCVATTHGPNQGQIWHTQRRIAIQRRKSSIKHITREVRNIARSATLARSLICNDNVDRLRPSPLLRGDLAEIMKQKRAQVERNYSTPAGWLRSPPQTQAAVVGHDNVLLEALDKLTGQQSNRQIIPIVGMGGIGKTTLAKNIYVNPLIVQHFDFRGWATISQEYDLIEILVEILVCLKTVGSRESLRQTGEYELGEKLYKSLSGRRYLIVMDDIWCIEAWDRIKFFFPDYSNGSRIMITTRLSNLAYEMGCTCSFKVDFLDEGNSWTLFRKSVFGEHDCPLELEELGKKISRDCKGLPLSIVVVGGHLANSTQTREHWQYIEKNLNSVPCFLYLGIFSEDDLISASTLVKLWVAEGFLKPISDKTMEAAGEEYIKDLVRRNLVLVQELRYDGNIKRCRIHDLVRDLCMKEAEKDRFFLLAATNSPNTGQNWHTQRRIGILRRESSSERSTREVHNMARSATLARSLICNVGGGIIELIS</sequence>
<reference evidence="12" key="1">
    <citation type="journal article" date="2019" name="Curr. Biol.">
        <title>Genome Sequence of Striga asiatica Provides Insight into the Evolution of Plant Parasitism.</title>
        <authorList>
            <person name="Yoshida S."/>
            <person name="Kim S."/>
            <person name="Wafula E.K."/>
            <person name="Tanskanen J."/>
            <person name="Kim Y.M."/>
            <person name="Honaas L."/>
            <person name="Yang Z."/>
            <person name="Spallek T."/>
            <person name="Conn C.E."/>
            <person name="Ichihashi Y."/>
            <person name="Cheong K."/>
            <person name="Cui S."/>
            <person name="Der J.P."/>
            <person name="Gundlach H."/>
            <person name="Jiao Y."/>
            <person name="Hori C."/>
            <person name="Ishida J.K."/>
            <person name="Kasahara H."/>
            <person name="Kiba T."/>
            <person name="Kim M.S."/>
            <person name="Koo N."/>
            <person name="Laohavisit A."/>
            <person name="Lee Y.H."/>
            <person name="Lumba S."/>
            <person name="McCourt P."/>
            <person name="Mortimer J.C."/>
            <person name="Mutuku J.M."/>
            <person name="Nomura T."/>
            <person name="Sasaki-Sekimoto Y."/>
            <person name="Seto Y."/>
            <person name="Wang Y."/>
            <person name="Wakatake T."/>
            <person name="Sakakibara H."/>
            <person name="Demura T."/>
            <person name="Yamaguchi S."/>
            <person name="Yoneyama K."/>
            <person name="Manabe R.I."/>
            <person name="Nelson D.C."/>
            <person name="Schulman A.H."/>
            <person name="Timko M.P."/>
            <person name="dePamphilis C.W."/>
            <person name="Choi D."/>
            <person name="Shirasu K."/>
        </authorList>
    </citation>
    <scope>NUCLEOTIDE SEQUENCE [LARGE SCALE GENOMIC DNA]</scope>
    <source>
        <strain evidence="12">cv. UVA1</strain>
    </source>
</reference>
<dbReference type="PANTHER" id="PTHR23155:SF1152">
    <property type="entry name" value="AAA+ ATPASE DOMAIN-CONTAINING PROTEIN"/>
    <property type="match status" value="1"/>
</dbReference>
<evidence type="ECO:0000256" key="8">
    <source>
        <dbReference type="ARBA" id="ARBA00022840"/>
    </source>
</evidence>
<evidence type="ECO:0000259" key="10">
    <source>
        <dbReference type="Pfam" id="PF23559"/>
    </source>
</evidence>